<evidence type="ECO:0000256" key="1">
    <source>
        <dbReference type="SAM" id="Phobius"/>
    </source>
</evidence>
<comment type="caution">
    <text evidence="3">The sequence shown here is derived from an EMBL/GenBank/DDBJ whole genome shotgun (WGS) entry which is preliminary data.</text>
</comment>
<dbReference type="EMBL" id="VSSQ01008657">
    <property type="protein sequence ID" value="MPM39481.1"/>
    <property type="molecule type" value="Genomic_DNA"/>
</dbReference>
<evidence type="ECO:0000313" key="3">
    <source>
        <dbReference type="EMBL" id="MPM39481.1"/>
    </source>
</evidence>
<feature type="transmembrane region" description="Helical" evidence="1">
    <location>
        <begin position="145"/>
        <end position="166"/>
    </location>
</feature>
<name>A0A644ZI37_9ZZZZ</name>
<feature type="transmembrane region" description="Helical" evidence="1">
    <location>
        <begin position="283"/>
        <end position="301"/>
    </location>
</feature>
<keyword evidence="1" id="KW-1133">Transmembrane helix</keyword>
<keyword evidence="1" id="KW-0472">Membrane</keyword>
<gene>
    <name evidence="3" type="primary">ylbJ_6</name>
    <name evidence="3" type="ORF">SDC9_86114</name>
</gene>
<sequence length="302" mass="31124">MKKKAILCLLAALGLAVLLADAEGVRQSVSEALTLCAGTVIPSQFLFLAASSLLVSLGVGEVLAPRLEFLMWPLFRVDGAGATALILGLVGGYPIGARTAAELYRENLVSEVEAERLLAFCNTANPAFLISVLGTGVFGSVRVGIWLWLIHVLSALLTGILFRGGAARRTCPRRRFTARAVPFSAAVVGSVRRALESVLNICAFVTVFYVLARPLQKLPGIAGAAAVGALELFSVIPLLPGGHAGFILAAVLSGWGGASVLCQTLAVLADSGLSTRNCLLGKAAQAGISGALALLAVGYVMG</sequence>
<dbReference type="InterPro" id="IPR011642">
    <property type="entry name" value="Gate_dom"/>
</dbReference>
<keyword evidence="1" id="KW-0812">Transmembrane</keyword>
<dbReference type="Pfam" id="PF07670">
    <property type="entry name" value="Gate"/>
    <property type="match status" value="1"/>
</dbReference>
<dbReference type="AlphaFoldDB" id="A0A644ZI37"/>
<feature type="transmembrane region" description="Helical" evidence="1">
    <location>
        <begin position="218"/>
        <end position="239"/>
    </location>
</feature>
<feature type="transmembrane region" description="Helical" evidence="1">
    <location>
        <begin position="46"/>
        <end position="64"/>
    </location>
</feature>
<feature type="domain" description="Nucleoside transporter/FeoB GTPase Gate" evidence="2">
    <location>
        <begin position="39"/>
        <end position="130"/>
    </location>
</feature>
<evidence type="ECO:0000259" key="2">
    <source>
        <dbReference type="Pfam" id="PF07670"/>
    </source>
</evidence>
<protein>
    <submittedName>
        <fullName evidence="3">Sporulation integral membrane protein YlbJ</fullName>
    </submittedName>
</protein>
<feature type="transmembrane region" description="Helical" evidence="1">
    <location>
        <begin position="117"/>
        <end position="139"/>
    </location>
</feature>
<organism evidence="3">
    <name type="scientific">bioreactor metagenome</name>
    <dbReference type="NCBI Taxonomy" id="1076179"/>
    <lineage>
        <taxon>unclassified sequences</taxon>
        <taxon>metagenomes</taxon>
        <taxon>ecological metagenomes</taxon>
    </lineage>
</organism>
<accession>A0A644ZI37</accession>
<reference evidence="3" key="1">
    <citation type="submission" date="2019-08" db="EMBL/GenBank/DDBJ databases">
        <authorList>
            <person name="Kucharzyk K."/>
            <person name="Murdoch R.W."/>
            <person name="Higgins S."/>
            <person name="Loffler F."/>
        </authorList>
    </citation>
    <scope>NUCLEOTIDE SEQUENCE</scope>
</reference>
<proteinExistence type="predicted"/>
<feature type="transmembrane region" description="Helical" evidence="1">
    <location>
        <begin position="246"/>
        <end position="268"/>
    </location>
</feature>